<name>A0AC58GUP6_DANRE</name>
<sequence length="1259" mass="127497">MLFSLLDISKMLRWTILRMMLLLWMTRVTLQGGTGYQPQKSNGNAAPISPGGYGSNNNAANLKGYGVYGGAQNKPANRGHLPHGYGNGNTNGNNGYKAPSYGGYSNLLGTHPRKGAGLGFGAGPAATKGQGSNPGGSSQYMGNTNGGTKGPKPGYGAQAGQTNGQIAKPNGYGGYPNGGAANQPKTGFSQYMGYPNGGTKGPKPGYGGYPNGGAAVQPGTGSSQYKGFPSGGIKGPNPGFAANAGASNEKGVKPNGYGGYPNGGAANQPNGGSSHYMGYPNGGTKGPKPGYGANAGPSAGQVAKPNGYGGYPNAGATNQPNGGPFQNMGYPNGGTKGPKPGYGAKAGPSAGHVAKPNGNGGYPNGGATSQHNGGSSQFMGYPNGGTKGPKSGYGANAGPSAGQVAKPNGNGRYPIGGVANQPNRGSSQNMGYPNGRTKGPKQGYGGYPNGGAANQPNGGSTQNMGYSNGGTKGPKQGYGANAGPSAGQVAKPNGYGGYPNGGATNQPNGGSSQYMGYPNGGAKGPKAGYGAKSGPSSGQVSKPNGSSQYMGYPNGGTNGLKPGYGAKARTTYGQGAKPQNGFGGYSNGGAINQPNTGSSQYIGYPNGGFKGPLNGQGGRPYNGYGVPGYTSKGPKAANSGYMPVITGNKGASIGKGPKGEILSAEAPSQAPLSNTKGVLPVAQQEPVTGLLPNQGTKGLPVLQQTKGQILQASLPQSKTQNSMVPQFASNPFMQGPSSYKPSKMYKPPTSTIPIEKPEIPVIPQSVPAPESAFIPQTSQTTPLEQEQVLSLEQKSQVTAQPVTQQGSISSQAAQSTPVLQQAEIQSNPALPQLKNPTTTNPELTGLEQPNGQVQGAVPAKPDCGPEGRPNGQWVKLTNPGFGYPNGKGEGLSQPGFGAGIGGYPTQGMNNGHKAGYGGYGNQLKNHAGLQGGPPARLGTKGKSQTKYGIGGLPFGGSPSGYQSNPYGQYGNDGQRYGAKPYNPKAPGKYGYGSLPYNSQAFPESVARSPDFGGFPYNGQPLGYGSGKSTGKYGQKGPQYGGQSLGHGPDAISGKYGSPESLYTPETVNLGGNAKSTKYGNPAVSYELLGPVTDGQSVEENRSIETLHQGPEIDGQKAVDNFGDGEIPPHPDVPGAGEANAQSTEKYGTEDYNAGKPQPEAVSFPAVPTVGPAVTSLDTTLSLDGSSPVPVSVPDAVHEVPVSPILPQPDLPTLMLQPAPPQQIQIQQHLKLHFQPHSNSQTGKEGKYKLSGFFGNKYQG</sequence>
<accession>A0AC58GUP6</accession>
<keyword evidence="1" id="KW-1185">Reference proteome</keyword>
<evidence type="ECO:0000313" key="1">
    <source>
        <dbReference type="Proteomes" id="UP000000437"/>
    </source>
</evidence>
<evidence type="ECO:0000313" key="2">
    <source>
        <dbReference type="RefSeq" id="XP_073773452.1"/>
    </source>
</evidence>
<gene>
    <name evidence="2" type="primary">cmn</name>
    <name evidence="2" type="synonym">wu:fd07b03</name>
</gene>
<dbReference type="Proteomes" id="UP000000437">
    <property type="component" value="Chromosome 12"/>
</dbReference>
<proteinExistence type="predicted"/>
<dbReference type="RefSeq" id="XP_073773452.1">
    <property type="nucleotide sequence ID" value="XM_073917351.1"/>
</dbReference>
<organism evidence="1 2">
    <name type="scientific">Danio rerio</name>
    <name type="common">Zebrafish</name>
    <name type="synonym">Brachydanio rerio</name>
    <dbReference type="NCBI Taxonomy" id="7955"/>
    <lineage>
        <taxon>Eukaryota</taxon>
        <taxon>Metazoa</taxon>
        <taxon>Chordata</taxon>
        <taxon>Craniata</taxon>
        <taxon>Vertebrata</taxon>
        <taxon>Euteleostomi</taxon>
        <taxon>Actinopterygii</taxon>
        <taxon>Neopterygii</taxon>
        <taxon>Teleostei</taxon>
        <taxon>Ostariophysi</taxon>
        <taxon>Cypriniformes</taxon>
        <taxon>Danionidae</taxon>
        <taxon>Danioninae</taxon>
        <taxon>Danio</taxon>
    </lineage>
</organism>
<protein>
    <submittedName>
        <fullName evidence="2">Calymmin isoform X1</fullName>
    </submittedName>
</protein>
<reference evidence="2" key="1">
    <citation type="submission" date="2025-08" db="UniProtKB">
        <authorList>
            <consortium name="RefSeq"/>
        </authorList>
    </citation>
    <scope>IDENTIFICATION</scope>
    <source>
        <strain evidence="2">Tuebingen</strain>
        <tissue evidence="2">Fibroblasts and whole tissue</tissue>
    </source>
</reference>